<keyword evidence="2" id="KW-1185">Reference proteome</keyword>
<reference evidence="1 2" key="1">
    <citation type="submission" date="2020-07" db="EMBL/GenBank/DDBJ databases">
        <title>Sequencing the genomes of 1000 actinobacteria strains.</title>
        <authorList>
            <person name="Klenk H.-P."/>
        </authorList>
    </citation>
    <scope>NUCLEOTIDE SEQUENCE [LARGE SCALE GENOMIC DNA]</scope>
    <source>
        <strain evidence="1 2">DSM 21350</strain>
    </source>
</reference>
<evidence type="ECO:0000313" key="2">
    <source>
        <dbReference type="Proteomes" id="UP000535511"/>
    </source>
</evidence>
<dbReference type="InterPro" id="IPR019587">
    <property type="entry name" value="Polyketide_cyclase/dehydratase"/>
</dbReference>
<organism evidence="1 2">
    <name type="scientific">Nocardioides panaciterrulae</name>
    <dbReference type="NCBI Taxonomy" id="661492"/>
    <lineage>
        <taxon>Bacteria</taxon>
        <taxon>Bacillati</taxon>
        <taxon>Actinomycetota</taxon>
        <taxon>Actinomycetes</taxon>
        <taxon>Propionibacteriales</taxon>
        <taxon>Nocardioidaceae</taxon>
        <taxon>Nocardioides</taxon>
    </lineage>
</organism>
<dbReference type="AlphaFoldDB" id="A0A7Y9E5L8"/>
<comment type="caution">
    <text evidence="1">The sequence shown here is derived from an EMBL/GenBank/DDBJ whole genome shotgun (WGS) entry which is preliminary data.</text>
</comment>
<evidence type="ECO:0000313" key="1">
    <source>
        <dbReference type="EMBL" id="NYD41674.1"/>
    </source>
</evidence>
<name>A0A7Y9E5L8_9ACTN</name>
<dbReference type="InterPro" id="IPR023393">
    <property type="entry name" value="START-like_dom_sf"/>
</dbReference>
<gene>
    <name evidence="1" type="ORF">BJZ21_001757</name>
</gene>
<proteinExistence type="predicted"/>
<dbReference type="SUPFAM" id="SSF55961">
    <property type="entry name" value="Bet v1-like"/>
    <property type="match status" value="1"/>
</dbReference>
<protein>
    <submittedName>
        <fullName evidence="1">Uncharacterized protein YndB with AHSA1/START domain</fullName>
    </submittedName>
</protein>
<accession>A0A7Y9E5L8</accession>
<dbReference type="EMBL" id="JACCBG010000001">
    <property type="protein sequence ID" value="NYD41674.1"/>
    <property type="molecule type" value="Genomic_DNA"/>
</dbReference>
<dbReference type="Pfam" id="PF10604">
    <property type="entry name" value="Polyketide_cyc2"/>
    <property type="match status" value="1"/>
</dbReference>
<sequence>MAHIRGTIEIARPVETVFDVVADQTQEPTYNPQMIRSEKATPGPIGPGTRFRAAARSGTHEVPISVELVDYVRPRHLGMLTAAEGTFVDGTIDFDPCPGGTRMSWEWDVHPPRGTGFLGPLFAWLGRRQEQRVWHALKDYLEDRERPARGPRHARRLARE</sequence>
<dbReference type="Gene3D" id="3.30.530.20">
    <property type="match status" value="1"/>
</dbReference>
<dbReference type="RefSeq" id="WP_179663388.1">
    <property type="nucleotide sequence ID" value="NZ_JACCBG010000001.1"/>
</dbReference>
<dbReference type="Proteomes" id="UP000535511">
    <property type="component" value="Unassembled WGS sequence"/>
</dbReference>